<dbReference type="InterPro" id="IPR002781">
    <property type="entry name" value="TM_pro_TauE-like"/>
</dbReference>
<evidence type="ECO:0000256" key="1">
    <source>
        <dbReference type="ARBA" id="ARBA00004141"/>
    </source>
</evidence>
<evidence type="ECO:0000256" key="3">
    <source>
        <dbReference type="ARBA" id="ARBA00022692"/>
    </source>
</evidence>
<dbReference type="GO" id="GO:0005886">
    <property type="term" value="C:plasma membrane"/>
    <property type="evidence" value="ECO:0007669"/>
    <property type="project" value="UniProtKB-SubCell"/>
</dbReference>
<feature type="transmembrane region" description="Helical" evidence="6">
    <location>
        <begin position="81"/>
        <end position="102"/>
    </location>
</feature>
<reference evidence="7 8" key="1">
    <citation type="journal article" date="2012" name="J. Bacteriol.">
        <title>Genome Sequence of Extracellular-Protease-Producing Alishewanella jeotgali Isolated from Traditional Korean Fermented Seafood.</title>
        <authorList>
            <person name="Jung J."/>
            <person name="Chun J."/>
            <person name="Park W."/>
        </authorList>
    </citation>
    <scope>NUCLEOTIDE SEQUENCE [LARGE SCALE GENOMIC DNA]</scope>
    <source>
        <strain evidence="7 8">KCTC 22429</strain>
    </source>
</reference>
<keyword evidence="6" id="KW-1003">Cell membrane</keyword>
<comment type="caution">
    <text evidence="7">The sequence shown here is derived from an EMBL/GenBank/DDBJ whole genome shotgun (WGS) entry which is preliminary data.</text>
</comment>
<dbReference type="PANTHER" id="PTHR43483">
    <property type="entry name" value="MEMBRANE TRANSPORTER PROTEIN HI_0806-RELATED"/>
    <property type="match status" value="1"/>
</dbReference>
<dbReference type="Pfam" id="PF01925">
    <property type="entry name" value="TauE"/>
    <property type="match status" value="1"/>
</dbReference>
<dbReference type="EMBL" id="AHTH01000005">
    <property type="protein sequence ID" value="EHR42346.1"/>
    <property type="molecule type" value="Genomic_DNA"/>
</dbReference>
<dbReference type="PANTHER" id="PTHR43483:SF3">
    <property type="entry name" value="MEMBRANE TRANSPORTER PROTEIN HI_0806-RELATED"/>
    <property type="match status" value="1"/>
</dbReference>
<gene>
    <name evidence="7" type="ORF">AJE_03686</name>
</gene>
<evidence type="ECO:0000256" key="2">
    <source>
        <dbReference type="ARBA" id="ARBA00009142"/>
    </source>
</evidence>
<dbReference type="AlphaFoldDB" id="H3ZBN2"/>
<proteinExistence type="inferred from homology"/>
<protein>
    <recommendedName>
        <fullName evidence="6">Probable membrane transporter protein</fullName>
    </recommendedName>
</protein>
<dbReference type="STRING" id="1129374.AJE_03686"/>
<feature type="transmembrane region" description="Helical" evidence="6">
    <location>
        <begin position="245"/>
        <end position="263"/>
    </location>
</feature>
<organism evidence="7 8">
    <name type="scientific">Alishewanella jeotgali KCTC 22429</name>
    <dbReference type="NCBI Taxonomy" id="1129374"/>
    <lineage>
        <taxon>Bacteria</taxon>
        <taxon>Pseudomonadati</taxon>
        <taxon>Pseudomonadota</taxon>
        <taxon>Gammaproteobacteria</taxon>
        <taxon>Alteromonadales</taxon>
        <taxon>Alteromonadaceae</taxon>
        <taxon>Alishewanella</taxon>
    </lineage>
</organism>
<keyword evidence="3 6" id="KW-0812">Transmembrane</keyword>
<evidence type="ECO:0000256" key="5">
    <source>
        <dbReference type="ARBA" id="ARBA00023136"/>
    </source>
</evidence>
<feature type="transmembrane region" description="Helical" evidence="6">
    <location>
        <begin position="51"/>
        <end position="69"/>
    </location>
</feature>
<dbReference type="eggNOG" id="COG0730">
    <property type="taxonomic scope" value="Bacteria"/>
</dbReference>
<evidence type="ECO:0000256" key="4">
    <source>
        <dbReference type="ARBA" id="ARBA00022989"/>
    </source>
</evidence>
<feature type="transmembrane region" description="Helical" evidence="6">
    <location>
        <begin position="211"/>
        <end position="233"/>
    </location>
</feature>
<keyword evidence="4 6" id="KW-1133">Transmembrane helix</keyword>
<accession>H3ZBN2</accession>
<feature type="transmembrane region" description="Helical" evidence="6">
    <location>
        <begin position="138"/>
        <end position="165"/>
    </location>
</feature>
<name>H3ZBN2_9ALTE</name>
<dbReference type="Proteomes" id="UP000012046">
    <property type="component" value="Unassembled WGS sequence"/>
</dbReference>
<evidence type="ECO:0000313" key="7">
    <source>
        <dbReference type="EMBL" id="EHR42346.1"/>
    </source>
</evidence>
<evidence type="ECO:0000256" key="6">
    <source>
        <dbReference type="RuleBase" id="RU363041"/>
    </source>
</evidence>
<comment type="similarity">
    <text evidence="2 6">Belongs to the 4-toluene sulfonate uptake permease (TSUP) (TC 2.A.102) family.</text>
</comment>
<comment type="subcellular location">
    <subcellularLocation>
        <location evidence="6">Cell membrane</location>
        <topology evidence="6">Multi-pass membrane protein</topology>
    </subcellularLocation>
    <subcellularLocation>
        <location evidence="1">Membrane</location>
        <topology evidence="1">Multi-pass membrane protein</topology>
    </subcellularLocation>
</comment>
<feature type="transmembrane region" description="Helical" evidence="6">
    <location>
        <begin position="177"/>
        <end position="199"/>
    </location>
</feature>
<evidence type="ECO:0000313" key="8">
    <source>
        <dbReference type="Proteomes" id="UP000012046"/>
    </source>
</evidence>
<keyword evidence="5 6" id="KW-0472">Membrane</keyword>
<keyword evidence="8" id="KW-1185">Reference proteome</keyword>
<sequence length="264" mass="27086">MLSIFLLTALLGALVGLLAGLLGIGGGLVIVPVLVVMLPAFAVVPAEHAMLVAIATSLASIIITSLSSVRAHHKRNNVSWHIAVPVMLGAGSGALLVGYLAHNLSGKTLQLIFGVAVGLLALRMLSAQSATGKLPLPARPLLAVLSALLGSFAALLGIGGGALIVPMLNYFSVDMRRAIGCAAASGIAIAVFGTLGYVSAGWQHYSLQQGFIGYIYLPALLGVISTSVFTTSIGATLTQRLPVLTIKRVFGVFLLLVAARMILS</sequence>
<dbReference type="RefSeq" id="WP_008949741.1">
    <property type="nucleotide sequence ID" value="NZ_AHTH01000005.1"/>
</dbReference>
<dbReference type="PATRIC" id="fig|1129374.4.peg.744"/>